<reference evidence="2" key="1">
    <citation type="submission" date="2025-08" db="UniProtKB">
        <authorList>
            <consortium name="Ensembl"/>
        </authorList>
    </citation>
    <scope>IDENTIFICATION</scope>
</reference>
<feature type="domain" description="BHLH" evidence="1">
    <location>
        <begin position="14"/>
        <end position="42"/>
    </location>
</feature>
<dbReference type="Proteomes" id="UP000694544">
    <property type="component" value="Unplaced"/>
</dbReference>
<evidence type="ECO:0000259" key="1">
    <source>
        <dbReference type="Pfam" id="PF00010"/>
    </source>
</evidence>
<protein>
    <submittedName>
        <fullName evidence="2">Hes family bHLH transcription factor 2</fullName>
    </submittedName>
</protein>
<proteinExistence type="predicted"/>
<accession>A0A8C6D1Q6</accession>
<dbReference type="GO" id="GO:0046983">
    <property type="term" value="F:protein dimerization activity"/>
    <property type="evidence" value="ECO:0007669"/>
    <property type="project" value="InterPro"/>
</dbReference>
<dbReference type="GeneTree" id="ENSGT00940000161602"/>
<gene>
    <name evidence="2" type="primary">HES2</name>
</gene>
<dbReference type="Ensembl" id="ENSMMST00000010685.1">
    <property type="protein sequence ID" value="ENSMMSP00000009658.1"/>
    <property type="gene ID" value="ENSMMSG00000007448.1"/>
</dbReference>
<dbReference type="InterPro" id="IPR011598">
    <property type="entry name" value="bHLH_dom"/>
</dbReference>
<reference evidence="2" key="2">
    <citation type="submission" date="2025-09" db="UniProtKB">
        <authorList>
            <consortium name="Ensembl"/>
        </authorList>
    </citation>
    <scope>IDENTIFICATION</scope>
</reference>
<organism evidence="2 3">
    <name type="scientific">Moschus moschiferus</name>
    <name type="common">Siberian musk deer</name>
    <name type="synonym">Moschus sibiricus</name>
    <dbReference type="NCBI Taxonomy" id="68415"/>
    <lineage>
        <taxon>Eukaryota</taxon>
        <taxon>Metazoa</taxon>
        <taxon>Chordata</taxon>
        <taxon>Craniata</taxon>
        <taxon>Vertebrata</taxon>
        <taxon>Euteleostomi</taxon>
        <taxon>Mammalia</taxon>
        <taxon>Eutheria</taxon>
        <taxon>Laurasiatheria</taxon>
        <taxon>Artiodactyla</taxon>
        <taxon>Ruminantia</taxon>
        <taxon>Pecora</taxon>
        <taxon>Moschidae</taxon>
        <taxon>Moschus</taxon>
    </lineage>
</organism>
<dbReference type="InterPro" id="IPR036638">
    <property type="entry name" value="HLH_DNA-bd_sf"/>
</dbReference>
<evidence type="ECO:0000313" key="2">
    <source>
        <dbReference type="Ensembl" id="ENSMMSP00000009658.1"/>
    </source>
</evidence>
<evidence type="ECO:0000313" key="3">
    <source>
        <dbReference type="Proteomes" id="UP000694544"/>
    </source>
</evidence>
<dbReference type="AlphaFoldDB" id="A0A8C6D1Q6"/>
<dbReference type="Gene3D" id="4.10.280.10">
    <property type="entry name" value="Helix-loop-helix DNA-binding domain"/>
    <property type="match status" value="1"/>
</dbReference>
<keyword evidence="3" id="KW-1185">Reference proteome</keyword>
<dbReference type="SUPFAM" id="SSF47459">
    <property type="entry name" value="HLH, helix-loop-helix DNA-binding domain"/>
    <property type="match status" value="1"/>
</dbReference>
<sequence length="77" mass="8651">MGLPRRAGDPAEMRKSLKPLLEKRRRARINESLSQLKGLILPLLGREHPPTATARATEPAWRAWLACYPPAASWNLP</sequence>
<dbReference type="Pfam" id="PF00010">
    <property type="entry name" value="HLH"/>
    <property type="match status" value="1"/>
</dbReference>
<name>A0A8C6D1Q6_MOSMO</name>